<organism evidence="1 2">
    <name type="scientific">Callosobruchus maculatus</name>
    <name type="common">Southern cowpea weevil</name>
    <name type="synonym">Pulse bruchid</name>
    <dbReference type="NCBI Taxonomy" id="64391"/>
    <lineage>
        <taxon>Eukaryota</taxon>
        <taxon>Metazoa</taxon>
        <taxon>Ecdysozoa</taxon>
        <taxon>Arthropoda</taxon>
        <taxon>Hexapoda</taxon>
        <taxon>Insecta</taxon>
        <taxon>Pterygota</taxon>
        <taxon>Neoptera</taxon>
        <taxon>Endopterygota</taxon>
        <taxon>Coleoptera</taxon>
        <taxon>Polyphaga</taxon>
        <taxon>Cucujiformia</taxon>
        <taxon>Chrysomeloidea</taxon>
        <taxon>Chrysomelidae</taxon>
        <taxon>Bruchinae</taxon>
        <taxon>Bruchini</taxon>
        <taxon>Callosobruchus</taxon>
    </lineage>
</organism>
<gene>
    <name evidence="1" type="ORF">CALMAC_LOCUS11662</name>
</gene>
<keyword evidence="2" id="KW-1185">Reference proteome</keyword>
<reference evidence="1 2" key="1">
    <citation type="submission" date="2019-01" db="EMBL/GenBank/DDBJ databases">
        <authorList>
            <person name="Sayadi A."/>
        </authorList>
    </citation>
    <scope>NUCLEOTIDE SEQUENCE [LARGE SCALE GENOMIC DNA]</scope>
</reference>
<dbReference type="OrthoDB" id="6783819at2759"/>
<dbReference type="AlphaFoldDB" id="A0A653CT99"/>
<accession>A0A653CT99</accession>
<evidence type="ECO:0000313" key="2">
    <source>
        <dbReference type="Proteomes" id="UP000410492"/>
    </source>
</evidence>
<sequence length="33" mass="3911">MTPLLFSKVHLPFQKKYEIGDHRHQGQLHSTVH</sequence>
<dbReference type="Proteomes" id="UP000410492">
    <property type="component" value="Unassembled WGS sequence"/>
</dbReference>
<proteinExistence type="predicted"/>
<name>A0A653CT99_CALMS</name>
<feature type="non-terminal residue" evidence="1">
    <location>
        <position position="33"/>
    </location>
</feature>
<evidence type="ECO:0000313" key="1">
    <source>
        <dbReference type="EMBL" id="VEN51104.1"/>
    </source>
</evidence>
<protein>
    <submittedName>
        <fullName evidence="1">Uncharacterized protein</fullName>
    </submittedName>
</protein>
<dbReference type="EMBL" id="CAACVG010008795">
    <property type="protein sequence ID" value="VEN51104.1"/>
    <property type="molecule type" value="Genomic_DNA"/>
</dbReference>